<dbReference type="InterPro" id="IPR001623">
    <property type="entry name" value="DnaJ_domain"/>
</dbReference>
<proteinExistence type="predicted"/>
<accession>A0A497ZTY1</accession>
<dbReference type="SUPFAM" id="SSF46565">
    <property type="entry name" value="Chaperone J-domain"/>
    <property type="match status" value="1"/>
</dbReference>
<dbReference type="SMART" id="SM00271">
    <property type="entry name" value="DnaJ"/>
    <property type="match status" value="1"/>
</dbReference>
<dbReference type="CDD" id="cd06257">
    <property type="entry name" value="DnaJ"/>
    <property type="match status" value="1"/>
</dbReference>
<dbReference type="EMBL" id="RCCT01000001">
    <property type="protein sequence ID" value="RLK11242.1"/>
    <property type="molecule type" value="Genomic_DNA"/>
</dbReference>
<evidence type="ECO:0000259" key="1">
    <source>
        <dbReference type="PROSITE" id="PS50076"/>
    </source>
</evidence>
<keyword evidence="3" id="KW-1185">Reference proteome</keyword>
<dbReference type="PROSITE" id="PS50076">
    <property type="entry name" value="DNAJ_2"/>
    <property type="match status" value="1"/>
</dbReference>
<gene>
    <name evidence="2" type="ORF">CLV75_1242</name>
</gene>
<evidence type="ECO:0000313" key="2">
    <source>
        <dbReference type="EMBL" id="RLK11242.1"/>
    </source>
</evidence>
<dbReference type="STRING" id="981384.GCA_000192475_01758"/>
<feature type="domain" description="J" evidence="1">
    <location>
        <begin position="12"/>
        <end position="75"/>
    </location>
</feature>
<dbReference type="OrthoDB" id="7705076at2"/>
<name>A0A497ZTY1_9RHOB</name>
<dbReference type="Proteomes" id="UP000271700">
    <property type="component" value="Unassembled WGS sequence"/>
</dbReference>
<dbReference type="Pfam" id="PF00226">
    <property type="entry name" value="DnaJ"/>
    <property type="match status" value="1"/>
</dbReference>
<reference evidence="2 3" key="1">
    <citation type="submission" date="2018-10" db="EMBL/GenBank/DDBJ databases">
        <title>Genomic Encyclopedia of Archaeal and Bacterial Type Strains, Phase II (KMG-II): from individual species to whole genera.</title>
        <authorList>
            <person name="Goeker M."/>
        </authorList>
    </citation>
    <scope>NUCLEOTIDE SEQUENCE [LARGE SCALE GENOMIC DNA]</scope>
    <source>
        <strain evidence="2 3">DSM 29317</strain>
    </source>
</reference>
<dbReference type="Gene3D" id="1.10.287.110">
    <property type="entry name" value="DnaJ domain"/>
    <property type="match status" value="1"/>
</dbReference>
<evidence type="ECO:0000313" key="3">
    <source>
        <dbReference type="Proteomes" id="UP000271700"/>
    </source>
</evidence>
<organism evidence="2 3">
    <name type="scientific">Ruegeria conchae</name>
    <dbReference type="NCBI Taxonomy" id="981384"/>
    <lineage>
        <taxon>Bacteria</taxon>
        <taxon>Pseudomonadati</taxon>
        <taxon>Pseudomonadota</taxon>
        <taxon>Alphaproteobacteria</taxon>
        <taxon>Rhodobacterales</taxon>
        <taxon>Roseobacteraceae</taxon>
        <taxon>Ruegeria</taxon>
    </lineage>
</organism>
<dbReference type="AlphaFoldDB" id="A0A497ZTY1"/>
<protein>
    <submittedName>
        <fullName evidence="2">DnaJ-like protein</fullName>
    </submittedName>
</protein>
<sequence>MEPVSKVKARAEAFQVLGLPTHANANDIRDAWRNIAFHDHPDHTDGDHSVFSKAKSAYDFLRSEGLTRKGVTSSSTPRRPRLKKRVIELDADEIKACRELLNPEYVLSDMSAIDYAATSDDQDQSSDHVPDAIGCFGRDLTYFVASSVCKGENRVALPTSVLASCRKTETEILTFKSKGAGSGEIVIPDPIRERKFPGARSVRIRFEADQQMRDLFELAG</sequence>
<comment type="caution">
    <text evidence="2">The sequence shown here is derived from an EMBL/GenBank/DDBJ whole genome shotgun (WGS) entry which is preliminary data.</text>
</comment>
<dbReference type="InterPro" id="IPR036869">
    <property type="entry name" value="J_dom_sf"/>
</dbReference>